<protein>
    <recommendedName>
        <fullName evidence="6">Redox-sensing transcriptional repressor Rex</fullName>
    </recommendedName>
</protein>
<dbReference type="InterPro" id="IPR022876">
    <property type="entry name" value="Tscrpt_rep_Rex"/>
</dbReference>
<dbReference type="OrthoDB" id="9784760at2"/>
<dbReference type="NCBIfam" id="NF003996">
    <property type="entry name" value="PRK05472.2-5"/>
    <property type="match status" value="1"/>
</dbReference>
<comment type="caution">
    <text evidence="8">The sequence shown here is derived from an EMBL/GenBank/DDBJ whole genome shotgun (WGS) entry which is preliminary data.</text>
</comment>
<comment type="subunit">
    <text evidence="6">Homodimer.</text>
</comment>
<evidence type="ECO:0000256" key="4">
    <source>
        <dbReference type="ARBA" id="ARBA00023125"/>
    </source>
</evidence>
<feature type="DNA-binding region" description="H-T-H motif" evidence="6">
    <location>
        <begin position="35"/>
        <end position="74"/>
    </location>
</feature>
<dbReference type="GO" id="GO:0045892">
    <property type="term" value="P:negative regulation of DNA-templated transcription"/>
    <property type="evidence" value="ECO:0007669"/>
    <property type="project" value="InterPro"/>
</dbReference>
<evidence type="ECO:0000259" key="7">
    <source>
        <dbReference type="SMART" id="SM00881"/>
    </source>
</evidence>
<proteinExistence type="inferred from homology"/>
<dbReference type="GO" id="GO:0051775">
    <property type="term" value="P:response to redox state"/>
    <property type="evidence" value="ECO:0007669"/>
    <property type="project" value="InterPro"/>
</dbReference>
<dbReference type="InterPro" id="IPR036390">
    <property type="entry name" value="WH_DNA-bd_sf"/>
</dbReference>
<dbReference type="InterPro" id="IPR036388">
    <property type="entry name" value="WH-like_DNA-bd_sf"/>
</dbReference>
<comment type="subcellular location">
    <subcellularLocation>
        <location evidence="6">Cytoplasm</location>
    </subcellularLocation>
</comment>
<dbReference type="SMART" id="SM00881">
    <property type="entry name" value="CoA_binding"/>
    <property type="match status" value="1"/>
</dbReference>
<name>A0A5C6G0W6_9PLAN</name>
<keyword evidence="2 6" id="KW-0678">Repressor</keyword>
<dbReference type="Pfam" id="PF02629">
    <property type="entry name" value="CoA_binding"/>
    <property type="match status" value="1"/>
</dbReference>
<dbReference type="InterPro" id="IPR009718">
    <property type="entry name" value="Rex_DNA-bd_C_dom"/>
</dbReference>
<evidence type="ECO:0000256" key="5">
    <source>
        <dbReference type="ARBA" id="ARBA00023163"/>
    </source>
</evidence>
<evidence type="ECO:0000313" key="9">
    <source>
        <dbReference type="Proteomes" id="UP000316476"/>
    </source>
</evidence>
<keyword evidence="5 6" id="KW-0804">Transcription</keyword>
<dbReference type="Gene3D" id="1.10.10.10">
    <property type="entry name" value="Winged helix-like DNA-binding domain superfamily/Winged helix DNA-binding domain"/>
    <property type="match status" value="1"/>
</dbReference>
<evidence type="ECO:0000256" key="6">
    <source>
        <dbReference type="HAMAP-Rule" id="MF_01131"/>
    </source>
</evidence>
<dbReference type="Gene3D" id="3.40.50.720">
    <property type="entry name" value="NAD(P)-binding Rossmann-like Domain"/>
    <property type="match status" value="1"/>
</dbReference>
<reference evidence="8 9" key="1">
    <citation type="submission" date="2019-02" db="EMBL/GenBank/DDBJ databases">
        <title>Deep-cultivation of Planctomycetes and their phenomic and genomic characterization uncovers novel biology.</title>
        <authorList>
            <person name="Wiegand S."/>
            <person name="Jogler M."/>
            <person name="Boedeker C."/>
            <person name="Pinto D."/>
            <person name="Vollmers J."/>
            <person name="Rivas-Marin E."/>
            <person name="Kohn T."/>
            <person name="Peeters S.H."/>
            <person name="Heuer A."/>
            <person name="Rast P."/>
            <person name="Oberbeckmann S."/>
            <person name="Bunk B."/>
            <person name="Jeske O."/>
            <person name="Meyerdierks A."/>
            <person name="Storesund J.E."/>
            <person name="Kallscheuer N."/>
            <person name="Luecker S."/>
            <person name="Lage O.M."/>
            <person name="Pohl T."/>
            <person name="Merkel B.J."/>
            <person name="Hornburger P."/>
            <person name="Mueller R.-W."/>
            <person name="Bruemmer F."/>
            <person name="Labrenz M."/>
            <person name="Spormann A.M."/>
            <person name="Op Den Camp H."/>
            <person name="Overmann J."/>
            <person name="Amann R."/>
            <person name="Jetten M.S.M."/>
            <person name="Mascher T."/>
            <person name="Medema M.H."/>
            <person name="Devos D.P."/>
            <person name="Kaster A.-K."/>
            <person name="Ovreas L."/>
            <person name="Rohde M."/>
            <person name="Galperin M.Y."/>
            <person name="Jogler C."/>
        </authorList>
    </citation>
    <scope>NUCLEOTIDE SEQUENCE [LARGE SCALE GENOMIC DNA]</scope>
    <source>
        <strain evidence="8 9">V7</strain>
    </source>
</reference>
<feature type="binding site" evidence="6">
    <location>
        <begin position="109"/>
        <end position="114"/>
    </location>
    <ligand>
        <name>NAD(+)</name>
        <dbReference type="ChEBI" id="CHEBI:57540"/>
    </ligand>
</feature>
<dbReference type="InterPro" id="IPR003781">
    <property type="entry name" value="CoA-bd"/>
</dbReference>
<dbReference type="PANTHER" id="PTHR35786:SF1">
    <property type="entry name" value="REDOX-SENSING TRANSCRIPTIONAL REPRESSOR REX 1"/>
    <property type="match status" value="1"/>
</dbReference>
<dbReference type="GO" id="GO:0003677">
    <property type="term" value="F:DNA binding"/>
    <property type="evidence" value="ECO:0007669"/>
    <property type="project" value="UniProtKB-UniRule"/>
</dbReference>
<dbReference type="EMBL" id="SJPZ01000001">
    <property type="protein sequence ID" value="TWU67268.1"/>
    <property type="molecule type" value="Genomic_DNA"/>
</dbReference>
<dbReference type="NCBIfam" id="NF003995">
    <property type="entry name" value="PRK05472.2-4"/>
    <property type="match status" value="1"/>
</dbReference>
<keyword evidence="4 6" id="KW-0238">DNA-binding</keyword>
<dbReference type="NCBIfam" id="NF003994">
    <property type="entry name" value="PRK05472.2-3"/>
    <property type="match status" value="1"/>
</dbReference>
<dbReference type="InterPro" id="IPR036291">
    <property type="entry name" value="NAD(P)-bd_dom_sf"/>
</dbReference>
<dbReference type="GO" id="GO:0003700">
    <property type="term" value="F:DNA-binding transcription factor activity"/>
    <property type="evidence" value="ECO:0007669"/>
    <property type="project" value="UniProtKB-UniRule"/>
</dbReference>
<dbReference type="SUPFAM" id="SSF46785">
    <property type="entry name" value="Winged helix' DNA-binding domain"/>
    <property type="match status" value="1"/>
</dbReference>
<evidence type="ECO:0000256" key="2">
    <source>
        <dbReference type="ARBA" id="ARBA00022491"/>
    </source>
</evidence>
<dbReference type="GO" id="GO:0005737">
    <property type="term" value="C:cytoplasm"/>
    <property type="evidence" value="ECO:0007669"/>
    <property type="project" value="UniProtKB-SubCell"/>
</dbReference>
<dbReference type="AlphaFoldDB" id="A0A5C6G0W6"/>
<keyword evidence="1 6" id="KW-0963">Cytoplasm</keyword>
<dbReference type="RefSeq" id="WP_146413702.1">
    <property type="nucleotide sequence ID" value="NZ_SJPZ01000001.1"/>
</dbReference>
<evidence type="ECO:0000256" key="3">
    <source>
        <dbReference type="ARBA" id="ARBA00023015"/>
    </source>
</evidence>
<dbReference type="PANTHER" id="PTHR35786">
    <property type="entry name" value="REDOX-SENSING TRANSCRIPTIONAL REPRESSOR REX"/>
    <property type="match status" value="1"/>
</dbReference>
<evidence type="ECO:0000313" key="8">
    <source>
        <dbReference type="EMBL" id="TWU67268.1"/>
    </source>
</evidence>
<keyword evidence="3 6" id="KW-0805">Transcription regulation</keyword>
<gene>
    <name evidence="6 8" type="primary">rex</name>
    <name evidence="8" type="ORF">V7x_28410</name>
</gene>
<comment type="similarity">
    <text evidence="6">Belongs to the transcriptional regulatory Rex family.</text>
</comment>
<organism evidence="8 9">
    <name type="scientific">Crateriforma conspicua</name>
    <dbReference type="NCBI Taxonomy" id="2527996"/>
    <lineage>
        <taxon>Bacteria</taxon>
        <taxon>Pseudomonadati</taxon>
        <taxon>Planctomycetota</taxon>
        <taxon>Planctomycetia</taxon>
        <taxon>Planctomycetales</taxon>
        <taxon>Planctomycetaceae</taxon>
        <taxon>Crateriforma</taxon>
    </lineage>
</organism>
<accession>A0A5C6G0W6</accession>
<dbReference type="HAMAP" id="MF_01131">
    <property type="entry name" value="Rex"/>
    <property type="match status" value="1"/>
</dbReference>
<sequence length="228" mass="24129">MNDAANDSCDDDPSPEVLRQIAADLPRAAVGRLSLYHRELHRVLAGGTTSINSREMGKLVDVSPAVVRRDLSSLGSVGRRGVGYDVADLADRIGMLLGSGVRWKVILVGVGSLGDALLRYRGFDQLGFHLAVAFDIDPAKIGRKLGGIRVADFNMLEGVCASIQPDLGILAVPVDAAPEVASKLVGVGVTGILNFTPMTIKLPSSVAVINVDLARELQRLAFAVHANR</sequence>
<evidence type="ECO:0000256" key="1">
    <source>
        <dbReference type="ARBA" id="ARBA00022490"/>
    </source>
</evidence>
<dbReference type="Proteomes" id="UP000316476">
    <property type="component" value="Unassembled WGS sequence"/>
</dbReference>
<dbReference type="Pfam" id="PF06971">
    <property type="entry name" value="Put_DNA-bind_N"/>
    <property type="match status" value="1"/>
</dbReference>
<dbReference type="SUPFAM" id="SSF51735">
    <property type="entry name" value="NAD(P)-binding Rossmann-fold domains"/>
    <property type="match status" value="1"/>
</dbReference>
<feature type="domain" description="CoA-binding" evidence="7">
    <location>
        <begin position="98"/>
        <end position="199"/>
    </location>
</feature>
<keyword evidence="6" id="KW-0520">NAD</keyword>
<comment type="function">
    <text evidence="6">Modulates transcription in response to changes in cellular NADH/NAD(+) redox state.</text>
</comment>